<dbReference type="GO" id="GO:0045892">
    <property type="term" value="P:negative regulation of DNA-templated transcription"/>
    <property type="evidence" value="ECO:0007669"/>
    <property type="project" value="UniProtKB-ARBA"/>
</dbReference>
<evidence type="ECO:0000313" key="7">
    <source>
        <dbReference type="Proteomes" id="UP000621492"/>
    </source>
</evidence>
<proteinExistence type="predicted"/>
<dbReference type="Gene3D" id="1.10.10.10">
    <property type="entry name" value="Winged helix-like DNA-binding domain superfamily/Winged helix DNA-binding domain"/>
    <property type="match status" value="1"/>
</dbReference>
<dbReference type="InterPro" id="IPR005471">
    <property type="entry name" value="Tscrpt_reg_IclR_N"/>
</dbReference>
<dbReference type="GO" id="GO:0003677">
    <property type="term" value="F:DNA binding"/>
    <property type="evidence" value="ECO:0007669"/>
    <property type="project" value="UniProtKB-KW"/>
</dbReference>
<dbReference type="InterPro" id="IPR036388">
    <property type="entry name" value="WH-like_DNA-bd_sf"/>
</dbReference>
<dbReference type="SUPFAM" id="SSF46785">
    <property type="entry name" value="Winged helix' DNA-binding domain"/>
    <property type="match status" value="1"/>
</dbReference>
<dbReference type="SUPFAM" id="SSF55781">
    <property type="entry name" value="GAF domain-like"/>
    <property type="match status" value="1"/>
</dbReference>
<evidence type="ECO:0000256" key="2">
    <source>
        <dbReference type="ARBA" id="ARBA00023125"/>
    </source>
</evidence>
<protein>
    <submittedName>
        <fullName evidence="6">IclR family transcriptional regulator</fullName>
    </submittedName>
</protein>
<keyword evidence="7" id="KW-1185">Reference proteome</keyword>
<dbReference type="RefSeq" id="WP_188724910.1">
    <property type="nucleotide sequence ID" value="NZ_BMJD01000009.1"/>
</dbReference>
<accession>A0A9W5TX65</accession>
<sequence length="262" mass="29340">MSTTKKSILETGDRLLKLLEHFTEEKPEWGVAELSKELELNKSIIHRMLVTLENRNFLKQNLETKKYSLGVKLFELGMIVSRQMNLLDVSKSTINDLAEKTGETVLLEVVSDQESLCVGIKESKQGLKCTSRLGARVPLYAGAPTKVLMAHLTEAEVDNVIKTGLKKFTENTITDPDKLKKQLKAIRKKGYSVTYGELDLGSLAISFPVRNYKGEVAASISLVGPEFRMEEKLDQYIRFCKEAANSISKELGYTAVKKSHVL</sequence>
<evidence type="ECO:0000256" key="3">
    <source>
        <dbReference type="ARBA" id="ARBA00023163"/>
    </source>
</evidence>
<organism evidence="6 7">
    <name type="scientific">Lentibacillus populi</name>
    <dbReference type="NCBI Taxonomy" id="1827502"/>
    <lineage>
        <taxon>Bacteria</taxon>
        <taxon>Bacillati</taxon>
        <taxon>Bacillota</taxon>
        <taxon>Bacilli</taxon>
        <taxon>Bacillales</taxon>
        <taxon>Bacillaceae</taxon>
        <taxon>Lentibacillus</taxon>
    </lineage>
</organism>
<dbReference type="PROSITE" id="PS51078">
    <property type="entry name" value="ICLR_ED"/>
    <property type="match status" value="1"/>
</dbReference>
<dbReference type="PANTHER" id="PTHR30136">
    <property type="entry name" value="HELIX-TURN-HELIX TRANSCRIPTIONAL REGULATOR, ICLR FAMILY"/>
    <property type="match status" value="1"/>
</dbReference>
<evidence type="ECO:0000259" key="5">
    <source>
        <dbReference type="PROSITE" id="PS51078"/>
    </source>
</evidence>
<dbReference type="Proteomes" id="UP000621492">
    <property type="component" value="Unassembled WGS sequence"/>
</dbReference>
<keyword evidence="3" id="KW-0804">Transcription</keyword>
<name>A0A9W5TX65_9BACI</name>
<dbReference type="Pfam" id="PF01614">
    <property type="entry name" value="IclR_C"/>
    <property type="match status" value="1"/>
</dbReference>
<dbReference type="PROSITE" id="PS51077">
    <property type="entry name" value="HTH_ICLR"/>
    <property type="match status" value="1"/>
</dbReference>
<dbReference type="InterPro" id="IPR014757">
    <property type="entry name" value="Tscrpt_reg_IclR_C"/>
</dbReference>
<dbReference type="InterPro" id="IPR036390">
    <property type="entry name" value="WH_DNA-bd_sf"/>
</dbReference>
<dbReference type="GO" id="GO:0003700">
    <property type="term" value="F:DNA-binding transcription factor activity"/>
    <property type="evidence" value="ECO:0007669"/>
    <property type="project" value="TreeGrafter"/>
</dbReference>
<reference evidence="6" key="1">
    <citation type="journal article" date="2014" name="Int. J. Syst. Evol. Microbiol.">
        <title>Complete genome sequence of Corynebacterium casei LMG S-19264T (=DSM 44701T), isolated from a smear-ripened cheese.</title>
        <authorList>
            <consortium name="US DOE Joint Genome Institute (JGI-PGF)"/>
            <person name="Walter F."/>
            <person name="Albersmeier A."/>
            <person name="Kalinowski J."/>
            <person name="Ruckert C."/>
        </authorList>
    </citation>
    <scope>NUCLEOTIDE SEQUENCE</scope>
    <source>
        <strain evidence="6">CGMCC 1.15454</strain>
    </source>
</reference>
<dbReference type="EMBL" id="BMJD01000009">
    <property type="protein sequence ID" value="GGB39081.1"/>
    <property type="molecule type" value="Genomic_DNA"/>
</dbReference>
<feature type="domain" description="IclR-ED" evidence="5">
    <location>
        <begin position="72"/>
        <end position="253"/>
    </location>
</feature>
<evidence type="ECO:0000313" key="6">
    <source>
        <dbReference type="EMBL" id="GGB39081.1"/>
    </source>
</evidence>
<dbReference type="SMART" id="SM00346">
    <property type="entry name" value="HTH_ICLR"/>
    <property type="match status" value="1"/>
</dbReference>
<keyword evidence="1" id="KW-0805">Transcription regulation</keyword>
<gene>
    <name evidence="6" type="ORF">GCM10011409_15780</name>
</gene>
<keyword evidence="2" id="KW-0238">DNA-binding</keyword>
<feature type="domain" description="HTH iclR-type" evidence="4">
    <location>
        <begin position="9"/>
        <end position="71"/>
    </location>
</feature>
<dbReference type="Pfam" id="PF09339">
    <property type="entry name" value="HTH_IclR"/>
    <property type="match status" value="1"/>
</dbReference>
<reference evidence="6" key="2">
    <citation type="submission" date="2020-09" db="EMBL/GenBank/DDBJ databases">
        <authorList>
            <person name="Sun Q."/>
            <person name="Zhou Y."/>
        </authorList>
    </citation>
    <scope>NUCLEOTIDE SEQUENCE</scope>
    <source>
        <strain evidence="6">CGMCC 1.15454</strain>
    </source>
</reference>
<dbReference type="InterPro" id="IPR029016">
    <property type="entry name" value="GAF-like_dom_sf"/>
</dbReference>
<comment type="caution">
    <text evidence="6">The sequence shown here is derived from an EMBL/GenBank/DDBJ whole genome shotgun (WGS) entry which is preliminary data.</text>
</comment>
<dbReference type="AlphaFoldDB" id="A0A9W5TX65"/>
<dbReference type="PANTHER" id="PTHR30136:SF24">
    <property type="entry name" value="HTH-TYPE TRANSCRIPTIONAL REPRESSOR ALLR"/>
    <property type="match status" value="1"/>
</dbReference>
<dbReference type="InterPro" id="IPR050707">
    <property type="entry name" value="HTH_MetabolicPath_Reg"/>
</dbReference>
<evidence type="ECO:0000256" key="1">
    <source>
        <dbReference type="ARBA" id="ARBA00023015"/>
    </source>
</evidence>
<evidence type="ECO:0000259" key="4">
    <source>
        <dbReference type="PROSITE" id="PS51077"/>
    </source>
</evidence>
<dbReference type="Gene3D" id="3.30.450.40">
    <property type="match status" value="1"/>
</dbReference>